<proteinExistence type="predicted"/>
<dbReference type="Proteomes" id="UP000821845">
    <property type="component" value="Chromosome 8"/>
</dbReference>
<dbReference type="EMBL" id="CM023488">
    <property type="protein sequence ID" value="KAH6923947.1"/>
    <property type="molecule type" value="Genomic_DNA"/>
</dbReference>
<name>A0ACB7RSU2_HYAAI</name>
<evidence type="ECO:0000313" key="2">
    <source>
        <dbReference type="Proteomes" id="UP000821845"/>
    </source>
</evidence>
<organism evidence="1 2">
    <name type="scientific">Hyalomma asiaticum</name>
    <name type="common">Tick</name>
    <dbReference type="NCBI Taxonomy" id="266040"/>
    <lineage>
        <taxon>Eukaryota</taxon>
        <taxon>Metazoa</taxon>
        <taxon>Ecdysozoa</taxon>
        <taxon>Arthropoda</taxon>
        <taxon>Chelicerata</taxon>
        <taxon>Arachnida</taxon>
        <taxon>Acari</taxon>
        <taxon>Parasitiformes</taxon>
        <taxon>Ixodida</taxon>
        <taxon>Ixodoidea</taxon>
        <taxon>Ixodidae</taxon>
        <taxon>Hyalomminae</taxon>
        <taxon>Hyalomma</taxon>
    </lineage>
</organism>
<evidence type="ECO:0000313" key="1">
    <source>
        <dbReference type="EMBL" id="KAH6923947.1"/>
    </source>
</evidence>
<gene>
    <name evidence="1" type="ORF">HPB50_009586</name>
</gene>
<keyword evidence="2" id="KW-1185">Reference proteome</keyword>
<sequence length="69" mass="7742">MLPRLHPPLRPFKPGPRGHLAWLEINGITDKPTKHTPLLSTLPADLQYLSAASLTLRRQLNLTPSLTRL</sequence>
<comment type="caution">
    <text evidence="1">The sequence shown here is derived from an EMBL/GenBank/DDBJ whole genome shotgun (WGS) entry which is preliminary data.</text>
</comment>
<accession>A0ACB7RSU2</accession>
<reference evidence="1" key="1">
    <citation type="submission" date="2020-05" db="EMBL/GenBank/DDBJ databases">
        <title>Large-scale comparative analyses of tick genomes elucidate their genetic diversity and vector capacities.</title>
        <authorList>
            <person name="Jia N."/>
            <person name="Wang J."/>
            <person name="Shi W."/>
            <person name="Du L."/>
            <person name="Sun Y."/>
            <person name="Zhan W."/>
            <person name="Jiang J."/>
            <person name="Wang Q."/>
            <person name="Zhang B."/>
            <person name="Ji P."/>
            <person name="Sakyi L.B."/>
            <person name="Cui X."/>
            <person name="Yuan T."/>
            <person name="Jiang B."/>
            <person name="Yang W."/>
            <person name="Lam T.T.-Y."/>
            <person name="Chang Q."/>
            <person name="Ding S."/>
            <person name="Wang X."/>
            <person name="Zhu J."/>
            <person name="Ruan X."/>
            <person name="Zhao L."/>
            <person name="Wei J."/>
            <person name="Que T."/>
            <person name="Du C."/>
            <person name="Cheng J."/>
            <person name="Dai P."/>
            <person name="Han X."/>
            <person name="Huang E."/>
            <person name="Gao Y."/>
            <person name="Liu J."/>
            <person name="Shao H."/>
            <person name="Ye R."/>
            <person name="Li L."/>
            <person name="Wei W."/>
            <person name="Wang X."/>
            <person name="Wang C."/>
            <person name="Yang T."/>
            <person name="Huo Q."/>
            <person name="Li W."/>
            <person name="Guo W."/>
            <person name="Chen H."/>
            <person name="Zhou L."/>
            <person name="Ni X."/>
            <person name="Tian J."/>
            <person name="Zhou Y."/>
            <person name="Sheng Y."/>
            <person name="Liu T."/>
            <person name="Pan Y."/>
            <person name="Xia L."/>
            <person name="Li J."/>
            <person name="Zhao F."/>
            <person name="Cao W."/>
        </authorList>
    </citation>
    <scope>NUCLEOTIDE SEQUENCE</scope>
    <source>
        <strain evidence="1">Hyas-2018</strain>
    </source>
</reference>
<protein>
    <submittedName>
        <fullName evidence="1">Uncharacterized protein</fullName>
    </submittedName>
</protein>